<dbReference type="AlphaFoldDB" id="A0A3N4JM02"/>
<feature type="compositionally biased region" description="Basic and acidic residues" evidence="1">
    <location>
        <begin position="208"/>
        <end position="227"/>
    </location>
</feature>
<dbReference type="GO" id="GO:0030125">
    <property type="term" value="C:clathrin vesicle coat"/>
    <property type="evidence" value="ECO:0007669"/>
    <property type="project" value="TreeGrafter"/>
</dbReference>
<dbReference type="Pfam" id="PF07933">
    <property type="entry name" value="DUF1681"/>
    <property type="match status" value="1"/>
</dbReference>
<sequence>MDSIQRVLFIAPKVHIYAVPPLSSNSGYKAGDWKVDQEKSRIFTARVRIVETATEDADGKEERVSTDVRLEDPATGDLFANCPYEGAHCVEQVIDSSRFFALRVVDGPRKAMLGIGFEERSEAFDFGVSLQEVRRHSDSVMANEKAKKAGVMSELSNVGAKDYSLKEGETINITIGNKGRRRAPSSPSRNAPTGGFPLPFLPPPPSAEDVKRRQSQHGAEDFGKLGFDDDAFGDFV</sequence>
<dbReference type="PANTHER" id="PTHR12847:SF9">
    <property type="entry name" value="NECAP-LIKE PROTEIN CG9132"/>
    <property type="match status" value="1"/>
</dbReference>
<dbReference type="SUPFAM" id="SSF50729">
    <property type="entry name" value="PH domain-like"/>
    <property type="match status" value="1"/>
</dbReference>
<dbReference type="InterPro" id="IPR011993">
    <property type="entry name" value="PH-like_dom_sf"/>
</dbReference>
<feature type="region of interest" description="Disordered" evidence="1">
    <location>
        <begin position="175"/>
        <end position="236"/>
    </location>
</feature>
<accession>A0A3N4JM02</accession>
<evidence type="ECO:0000313" key="4">
    <source>
        <dbReference type="Proteomes" id="UP000276215"/>
    </source>
</evidence>
<dbReference type="FunFam" id="2.30.29.30:FF:000465">
    <property type="entry name" value="Adaptin ear-binding coat-associated protein 2"/>
    <property type="match status" value="1"/>
</dbReference>
<feature type="domain" description="NECAP PHear" evidence="2">
    <location>
        <begin position="4"/>
        <end position="176"/>
    </location>
</feature>
<evidence type="ECO:0000256" key="1">
    <source>
        <dbReference type="SAM" id="MobiDB-lite"/>
    </source>
</evidence>
<evidence type="ECO:0000259" key="2">
    <source>
        <dbReference type="Pfam" id="PF07933"/>
    </source>
</evidence>
<evidence type="ECO:0000313" key="3">
    <source>
        <dbReference type="EMBL" id="RPA97801.1"/>
    </source>
</evidence>
<dbReference type="OrthoDB" id="10265489at2759"/>
<dbReference type="EMBL" id="ML120401">
    <property type="protein sequence ID" value="RPA97801.1"/>
    <property type="molecule type" value="Genomic_DNA"/>
</dbReference>
<feature type="compositionally biased region" description="Low complexity" evidence="1">
    <location>
        <begin position="184"/>
        <end position="198"/>
    </location>
</feature>
<dbReference type="Gene3D" id="2.30.29.30">
    <property type="entry name" value="Pleckstrin-homology domain (PH domain)/Phosphotyrosine-binding domain (PTB)"/>
    <property type="match status" value="1"/>
</dbReference>
<proteinExistence type="predicted"/>
<dbReference type="CDD" id="cd13228">
    <property type="entry name" value="PHear_NECAP"/>
    <property type="match status" value="1"/>
</dbReference>
<dbReference type="Proteomes" id="UP000276215">
    <property type="component" value="Unassembled WGS sequence"/>
</dbReference>
<protein>
    <submittedName>
        <fullName evidence="3">Adaptin ear-binding coat-associated protein 1 NECAP-1</fullName>
    </submittedName>
</protein>
<organism evidence="3 4">
    <name type="scientific">Choiromyces venosus 120613-1</name>
    <dbReference type="NCBI Taxonomy" id="1336337"/>
    <lineage>
        <taxon>Eukaryota</taxon>
        <taxon>Fungi</taxon>
        <taxon>Dikarya</taxon>
        <taxon>Ascomycota</taxon>
        <taxon>Pezizomycotina</taxon>
        <taxon>Pezizomycetes</taxon>
        <taxon>Pezizales</taxon>
        <taxon>Tuberaceae</taxon>
        <taxon>Choiromyces</taxon>
    </lineage>
</organism>
<dbReference type="PANTHER" id="PTHR12847">
    <property type="entry name" value="ATP-BINDING CASSETTE ABC TRANSPORTER-RELATED"/>
    <property type="match status" value="1"/>
</dbReference>
<keyword evidence="4" id="KW-1185">Reference proteome</keyword>
<reference evidence="3 4" key="1">
    <citation type="journal article" date="2018" name="Nat. Ecol. Evol.">
        <title>Pezizomycetes genomes reveal the molecular basis of ectomycorrhizal truffle lifestyle.</title>
        <authorList>
            <person name="Murat C."/>
            <person name="Payen T."/>
            <person name="Noel B."/>
            <person name="Kuo A."/>
            <person name="Morin E."/>
            <person name="Chen J."/>
            <person name="Kohler A."/>
            <person name="Krizsan K."/>
            <person name="Balestrini R."/>
            <person name="Da Silva C."/>
            <person name="Montanini B."/>
            <person name="Hainaut M."/>
            <person name="Levati E."/>
            <person name="Barry K.W."/>
            <person name="Belfiori B."/>
            <person name="Cichocki N."/>
            <person name="Clum A."/>
            <person name="Dockter R.B."/>
            <person name="Fauchery L."/>
            <person name="Guy J."/>
            <person name="Iotti M."/>
            <person name="Le Tacon F."/>
            <person name="Lindquist E.A."/>
            <person name="Lipzen A."/>
            <person name="Malagnac F."/>
            <person name="Mello A."/>
            <person name="Molinier V."/>
            <person name="Miyauchi S."/>
            <person name="Poulain J."/>
            <person name="Riccioni C."/>
            <person name="Rubini A."/>
            <person name="Sitrit Y."/>
            <person name="Splivallo R."/>
            <person name="Traeger S."/>
            <person name="Wang M."/>
            <person name="Zifcakova L."/>
            <person name="Wipf D."/>
            <person name="Zambonelli A."/>
            <person name="Paolocci F."/>
            <person name="Nowrousian M."/>
            <person name="Ottonello S."/>
            <person name="Baldrian P."/>
            <person name="Spatafora J.W."/>
            <person name="Henrissat B."/>
            <person name="Nagy L.G."/>
            <person name="Aury J.M."/>
            <person name="Wincker P."/>
            <person name="Grigoriev I.V."/>
            <person name="Bonfante P."/>
            <person name="Martin F.M."/>
        </authorList>
    </citation>
    <scope>NUCLEOTIDE SEQUENCE [LARGE SCALE GENOMIC DNA]</scope>
    <source>
        <strain evidence="3 4">120613-1</strain>
    </source>
</reference>
<dbReference type="InterPro" id="IPR012466">
    <property type="entry name" value="NECAP_PHear"/>
</dbReference>
<gene>
    <name evidence="3" type="ORF">L873DRAFT_1088684</name>
</gene>
<name>A0A3N4JM02_9PEZI</name>
<dbReference type="GO" id="GO:0006897">
    <property type="term" value="P:endocytosis"/>
    <property type="evidence" value="ECO:0007669"/>
    <property type="project" value="InterPro"/>
</dbReference>
<dbReference type="STRING" id="1336337.A0A3N4JM02"/>